<dbReference type="GeneID" id="84580769"/>
<name>A0A2T5XUF6_9FLAO</name>
<evidence type="ECO:0000313" key="2">
    <source>
        <dbReference type="Proteomes" id="UP000243985"/>
    </source>
</evidence>
<proteinExistence type="predicted"/>
<organism evidence="1 2">
    <name type="scientific">Capnocytophaga leadbetteri</name>
    <dbReference type="NCBI Taxonomy" id="327575"/>
    <lineage>
        <taxon>Bacteria</taxon>
        <taxon>Pseudomonadati</taxon>
        <taxon>Bacteroidota</taxon>
        <taxon>Flavobacteriia</taxon>
        <taxon>Flavobacteriales</taxon>
        <taxon>Flavobacteriaceae</taxon>
        <taxon>Capnocytophaga</taxon>
    </lineage>
</organism>
<gene>
    <name evidence="1" type="ORF">C8P65_10686</name>
</gene>
<dbReference type="EMBL" id="QBKG01000006">
    <property type="protein sequence ID" value="PTX06909.1"/>
    <property type="molecule type" value="Genomic_DNA"/>
</dbReference>
<accession>A0A2T5XUF6</accession>
<reference evidence="1 2" key="1">
    <citation type="submission" date="2018-04" db="EMBL/GenBank/DDBJ databases">
        <title>Genomic Encyclopedia of Archaeal and Bacterial Type Strains, Phase II (KMG-II): from individual species to whole genera.</title>
        <authorList>
            <person name="Goeker M."/>
        </authorList>
    </citation>
    <scope>NUCLEOTIDE SEQUENCE [LARGE SCALE GENOMIC DNA]</scope>
    <source>
        <strain evidence="1 2">DSM 22902</strain>
    </source>
</reference>
<dbReference type="RefSeq" id="WP_146162922.1">
    <property type="nucleotide sequence ID" value="NZ_QBKG01000006.1"/>
</dbReference>
<protein>
    <submittedName>
        <fullName evidence="1">Uncharacterized protein</fullName>
    </submittedName>
</protein>
<dbReference type="AlphaFoldDB" id="A0A2T5XUF6"/>
<comment type="caution">
    <text evidence="1">The sequence shown here is derived from an EMBL/GenBank/DDBJ whole genome shotgun (WGS) entry which is preliminary data.</text>
</comment>
<dbReference type="Proteomes" id="UP000243985">
    <property type="component" value="Unassembled WGS sequence"/>
</dbReference>
<sequence>MDNGLKPLHNIPINGNPYTGTHTYKYAIKLYFAFLAEEFKEKETFGNIFMEEAFKAYLPKNGVEKSVSNYLNYIKNVDRLFEYKLFPIIKEIYESQNFEALNRLREQGDDYLAETFKGLKNLKDYRSGFKKYLYFIEDSIADVAEAAPDTIDKIVNDLVDEEIDEVTTEIKDSYSHEDIRKNFFFRLISQNRFNQKSDFYFPIRFIQQYFYKTNDKEYFNNIINKQIDGIRFFYDKNSDEFKHLKELKISEDGKLLINDKVVFSEDFKNNSTYVPFEVTKLSDIAIDHIKPMDTILSELKKADYCELEKITAALNKGLHSRTYTKLAARGTKLSNSDFINSIDKGELKREFEDIVNRMQLQLMHKKHNSDKRNKVK</sequence>
<evidence type="ECO:0000313" key="1">
    <source>
        <dbReference type="EMBL" id="PTX06909.1"/>
    </source>
</evidence>